<dbReference type="OrthoDB" id="4428031at2"/>
<dbReference type="RefSeq" id="WP_133979956.1">
    <property type="nucleotide sequence ID" value="NZ_SOCE01000001.1"/>
</dbReference>
<feature type="transmembrane region" description="Helical" evidence="2">
    <location>
        <begin position="28"/>
        <end position="48"/>
    </location>
</feature>
<feature type="region of interest" description="Disordered" evidence="1">
    <location>
        <begin position="52"/>
        <end position="121"/>
    </location>
</feature>
<keyword evidence="2" id="KW-1133">Transmembrane helix</keyword>
<evidence type="ECO:0000313" key="5">
    <source>
        <dbReference type="Proteomes" id="UP000295151"/>
    </source>
</evidence>
<dbReference type="InterPro" id="IPR058488">
    <property type="entry name" value="DUF8175"/>
</dbReference>
<sequence>MGLFSGRSGDGEDDDAGESTSPWENRGFVASAIVIGAVVVCVIVFLVLGRTGGDDQPGAGQSPSPGLTEPTDLPSDEPTEPPATPGDDPTSTPVVTPPPVNNAAGGCKAKNPDQRIPRSAPPAVSWQFETDMLIPLQAQGGPASTDANGLRYCFAHSPTGAVLAAMVTLGQIRNPDLTTSVLQHRIAPGAGRTRALNENRSSPSPSHDAGDPSQFTGFKVVDYLPNRAIVALAVQVDYRSVASLPITLVWQGGDWKVVLQPDGSFNGEVAPDILGSLDGYVRFGGS</sequence>
<keyword evidence="2" id="KW-0472">Membrane</keyword>
<comment type="caution">
    <text evidence="4">The sequence shown here is derived from an EMBL/GenBank/DDBJ whole genome shotgun (WGS) entry which is preliminary data.</text>
</comment>
<feature type="domain" description="DUF8175" evidence="3">
    <location>
        <begin position="89"/>
        <end position="282"/>
    </location>
</feature>
<evidence type="ECO:0000313" key="4">
    <source>
        <dbReference type="EMBL" id="TDU89967.1"/>
    </source>
</evidence>
<dbReference type="Proteomes" id="UP000295151">
    <property type="component" value="Unassembled WGS sequence"/>
</dbReference>
<name>A0A4R7TEZ2_9ACTN</name>
<evidence type="ECO:0000256" key="2">
    <source>
        <dbReference type="SAM" id="Phobius"/>
    </source>
</evidence>
<dbReference type="Pfam" id="PF26526">
    <property type="entry name" value="DUF8175"/>
    <property type="match status" value="1"/>
</dbReference>
<keyword evidence="5" id="KW-1185">Reference proteome</keyword>
<accession>A0A4R7TEZ2</accession>
<gene>
    <name evidence="4" type="ORF">EV138_3548</name>
</gene>
<keyword evidence="2" id="KW-0812">Transmembrane</keyword>
<reference evidence="4 5" key="1">
    <citation type="submission" date="2019-03" db="EMBL/GenBank/DDBJ databases">
        <title>Genomic Encyclopedia of Type Strains, Phase III (KMG-III): the genomes of soil and plant-associated and newly described type strains.</title>
        <authorList>
            <person name="Whitman W."/>
        </authorList>
    </citation>
    <scope>NUCLEOTIDE SEQUENCE [LARGE SCALE GENOMIC DNA]</scope>
    <source>
        <strain evidence="4 5">VKM Ac-2575</strain>
    </source>
</reference>
<evidence type="ECO:0000256" key="1">
    <source>
        <dbReference type="SAM" id="MobiDB-lite"/>
    </source>
</evidence>
<feature type="region of interest" description="Disordered" evidence="1">
    <location>
        <begin position="188"/>
        <end position="213"/>
    </location>
</feature>
<protein>
    <recommendedName>
        <fullName evidence="3">DUF8175 domain-containing protein</fullName>
    </recommendedName>
</protein>
<feature type="compositionally biased region" description="Polar residues" evidence="1">
    <location>
        <begin position="196"/>
        <end position="205"/>
    </location>
</feature>
<feature type="region of interest" description="Disordered" evidence="1">
    <location>
        <begin position="1"/>
        <end position="22"/>
    </location>
</feature>
<proteinExistence type="predicted"/>
<dbReference type="EMBL" id="SOCE01000001">
    <property type="protein sequence ID" value="TDU89967.1"/>
    <property type="molecule type" value="Genomic_DNA"/>
</dbReference>
<organism evidence="4 5">
    <name type="scientific">Kribbella voronezhensis</name>
    <dbReference type="NCBI Taxonomy" id="2512212"/>
    <lineage>
        <taxon>Bacteria</taxon>
        <taxon>Bacillati</taxon>
        <taxon>Actinomycetota</taxon>
        <taxon>Actinomycetes</taxon>
        <taxon>Propionibacteriales</taxon>
        <taxon>Kribbellaceae</taxon>
        <taxon>Kribbella</taxon>
    </lineage>
</organism>
<evidence type="ECO:0000259" key="3">
    <source>
        <dbReference type="Pfam" id="PF26526"/>
    </source>
</evidence>
<dbReference type="AlphaFoldDB" id="A0A4R7TEZ2"/>